<protein>
    <submittedName>
        <fullName evidence="2">RCG24036, isoform CRA_a</fullName>
    </submittedName>
</protein>
<evidence type="ECO:0000313" key="3">
    <source>
        <dbReference type="Proteomes" id="UP000234681"/>
    </source>
</evidence>
<accession>A6JWE6</accession>
<proteinExistence type="predicted"/>
<dbReference type="Proteomes" id="UP000234681">
    <property type="component" value="Chromosome 9"/>
</dbReference>
<reference evidence="2" key="2">
    <citation type="submission" date="2005-07" db="EMBL/GenBank/DDBJ databases">
        <authorList>
            <person name="Mural R.J."/>
            <person name="Li P.W."/>
            <person name="Adams M.D."/>
            <person name="Amanatides P.G."/>
            <person name="Baden-Tillson H."/>
            <person name="Barnstead M."/>
            <person name="Chin S.H."/>
            <person name="Dew I."/>
            <person name="Evans C.A."/>
            <person name="Ferriera S."/>
            <person name="Flanigan M."/>
            <person name="Fosler C."/>
            <person name="Glodek A."/>
            <person name="Gu Z."/>
            <person name="Holt R.A."/>
            <person name="Jennings D."/>
            <person name="Kraft C.L."/>
            <person name="Lu F."/>
            <person name="Nguyen T."/>
            <person name="Nusskern D.R."/>
            <person name="Pfannkoch C.M."/>
            <person name="Sitter C."/>
            <person name="Sutton G.G."/>
            <person name="Venter J.C."/>
            <person name="Wang Z."/>
            <person name="Woodage T."/>
            <person name="Zheng X.H."/>
            <person name="Zhong F."/>
        </authorList>
    </citation>
    <scope>NUCLEOTIDE SEQUENCE</scope>
    <source>
        <strain evidence="2">BN</strain>
    </source>
</reference>
<sequence>MPPLHPGPTVSLMDPFNCLERWETLLWKCIVRPSLSGSMELDPTDSGVCALMPGNEGEFERLGG</sequence>
<reference evidence="3" key="3">
    <citation type="submission" date="2005-09" db="EMBL/GenBank/DDBJ databases">
        <authorList>
            <person name="Mural R.J."/>
            <person name="Li P.W."/>
            <person name="Adams M.D."/>
            <person name="Amanatides P.G."/>
            <person name="Baden-Tillson H."/>
            <person name="Barnstead M."/>
            <person name="Chin S.H."/>
            <person name="Dew I."/>
            <person name="Evans C.A."/>
            <person name="Ferriera S."/>
            <person name="Flanigan M."/>
            <person name="Fosler C."/>
            <person name="Glodek A."/>
            <person name="Gu Z."/>
            <person name="Holt R.A."/>
            <person name="Jennings D."/>
            <person name="Kraft C.L."/>
            <person name="Lu F."/>
            <person name="Nguyen T."/>
            <person name="Nusskern D.R."/>
            <person name="Pfannkoch C.M."/>
            <person name="Sitter C."/>
            <person name="Sutton G.G."/>
            <person name="Venter J.C."/>
            <person name="Wang Z."/>
            <person name="Woodage T."/>
            <person name="Zheng X.H."/>
            <person name="Zhong F."/>
        </authorList>
    </citation>
    <scope>NUCLEOTIDE SEQUENCE [LARGE SCALE GENOMIC DNA]</scope>
    <source>
        <strain evidence="1">BN</strain>
        <strain evidence="3">BN, Sprague-Dawley</strain>
    </source>
</reference>
<name>A6JWE6_RAT</name>
<dbReference type="EMBL" id="CH474004">
    <property type="protein sequence ID" value="EDL75549.1"/>
    <property type="molecule type" value="Genomic_DNA"/>
</dbReference>
<organism evidence="2 3">
    <name type="scientific">Rattus norvegicus</name>
    <name type="common">Rat</name>
    <dbReference type="NCBI Taxonomy" id="10116"/>
    <lineage>
        <taxon>Eukaryota</taxon>
        <taxon>Metazoa</taxon>
        <taxon>Chordata</taxon>
        <taxon>Craniata</taxon>
        <taxon>Vertebrata</taxon>
        <taxon>Euteleostomi</taxon>
        <taxon>Mammalia</taxon>
        <taxon>Eutheria</taxon>
        <taxon>Euarchontoglires</taxon>
        <taxon>Glires</taxon>
        <taxon>Rodentia</taxon>
        <taxon>Myomorpha</taxon>
        <taxon>Muroidea</taxon>
        <taxon>Muridae</taxon>
        <taxon>Murinae</taxon>
        <taxon>Rattus</taxon>
    </lineage>
</organism>
<reference evidence="2" key="1">
    <citation type="journal article" date="2005" name="Genome Res.">
        <title>Gene and alternative splicing annotation with AIR.</title>
        <authorList>
            <person name="Florea L."/>
            <person name="Di Francesco V."/>
            <person name="Miller J."/>
            <person name="Turner R."/>
            <person name="Yao A."/>
            <person name="Harris M."/>
            <person name="Walenz B."/>
            <person name="Mobarry C."/>
            <person name="Merkulov G.V."/>
            <person name="Charlab R."/>
            <person name="Dew I."/>
            <person name="Deng Z."/>
            <person name="Istrail S."/>
            <person name="Li P."/>
            <person name="Sutton G."/>
        </authorList>
    </citation>
    <scope>NUCLEOTIDE SEQUENCE</scope>
    <source>
        <strain evidence="2">BN</strain>
    </source>
</reference>
<evidence type="ECO:0000313" key="1">
    <source>
        <dbReference type="EMBL" id="EDL75549.1"/>
    </source>
</evidence>
<evidence type="ECO:0000313" key="2">
    <source>
        <dbReference type="EMBL" id="EDL75555.1"/>
    </source>
</evidence>
<gene>
    <name evidence="2" type="ORF">rCG_24036</name>
</gene>
<dbReference type="EMBL" id="CH474004">
    <property type="protein sequence ID" value="EDL75555.1"/>
    <property type="molecule type" value="Genomic_DNA"/>
</dbReference>
<dbReference type="AlphaFoldDB" id="A6JWE6"/>